<keyword evidence="7" id="KW-0804">Transcription</keyword>
<name>A0AA96KE74_9MOLL</name>
<feature type="compositionally biased region" description="Low complexity" evidence="10">
    <location>
        <begin position="445"/>
        <end position="466"/>
    </location>
</feature>
<dbReference type="GO" id="GO:0005634">
    <property type="term" value="C:nucleus"/>
    <property type="evidence" value="ECO:0007669"/>
    <property type="project" value="UniProtKB-SubCell"/>
</dbReference>
<dbReference type="GO" id="GO:0071456">
    <property type="term" value="P:cellular response to hypoxia"/>
    <property type="evidence" value="ECO:0007669"/>
    <property type="project" value="TreeGrafter"/>
</dbReference>
<dbReference type="FunFam" id="3.30.450.20:FF:000015">
    <property type="entry name" value="Hypoxia-inducible factor 1-alpha isoform 1"/>
    <property type="match status" value="1"/>
</dbReference>
<feature type="compositionally biased region" description="Basic residues" evidence="10">
    <location>
        <begin position="1"/>
        <end position="14"/>
    </location>
</feature>
<dbReference type="GO" id="GO:0000981">
    <property type="term" value="F:DNA-binding transcription factor activity, RNA polymerase II-specific"/>
    <property type="evidence" value="ECO:0007669"/>
    <property type="project" value="TreeGrafter"/>
</dbReference>
<keyword evidence="6" id="KW-0010">Activator</keyword>
<evidence type="ECO:0000256" key="6">
    <source>
        <dbReference type="ARBA" id="ARBA00023159"/>
    </source>
</evidence>
<keyword evidence="5" id="KW-0238">DNA-binding</keyword>
<keyword evidence="3" id="KW-0832">Ubl conjugation</keyword>
<evidence type="ECO:0000256" key="4">
    <source>
        <dbReference type="ARBA" id="ARBA00023015"/>
    </source>
</evidence>
<organism evidence="13">
    <name type="scientific">Helluoherpia aegiri</name>
    <dbReference type="NCBI Taxonomy" id="1541971"/>
    <lineage>
        <taxon>Eukaryota</taxon>
        <taxon>Metazoa</taxon>
        <taxon>Spiralia</taxon>
        <taxon>Lophotrochozoa</taxon>
        <taxon>Mollusca</taxon>
        <taxon>Aplacophora</taxon>
        <taxon>Solenogastres</taxon>
        <taxon>Pholidoskepia</taxon>
        <taxon>Dondersiidae</taxon>
        <taxon>Helluoherpia</taxon>
    </lineage>
</organism>
<dbReference type="Pfam" id="PF08447">
    <property type="entry name" value="PAS_3"/>
    <property type="match status" value="1"/>
</dbReference>
<keyword evidence="8" id="KW-0539">Nucleus</keyword>
<evidence type="ECO:0000259" key="11">
    <source>
        <dbReference type="PROSITE" id="PS50112"/>
    </source>
</evidence>
<evidence type="ECO:0000256" key="8">
    <source>
        <dbReference type="ARBA" id="ARBA00023242"/>
    </source>
</evidence>
<feature type="domain" description="PAS" evidence="11">
    <location>
        <begin position="82"/>
        <end position="145"/>
    </location>
</feature>
<evidence type="ECO:0000256" key="3">
    <source>
        <dbReference type="ARBA" id="ARBA00022843"/>
    </source>
</evidence>
<evidence type="ECO:0000256" key="1">
    <source>
        <dbReference type="ARBA" id="ARBA00004123"/>
    </source>
</evidence>
<feature type="region of interest" description="Disordered" evidence="10">
    <location>
        <begin position="438"/>
        <end position="475"/>
    </location>
</feature>
<dbReference type="AlphaFoldDB" id="A0AA96KE74"/>
<dbReference type="Pfam" id="PF00989">
    <property type="entry name" value="PAS"/>
    <property type="match status" value="1"/>
</dbReference>
<evidence type="ECO:0000256" key="7">
    <source>
        <dbReference type="ARBA" id="ARBA00023163"/>
    </source>
</evidence>
<feature type="compositionally biased region" description="Polar residues" evidence="10">
    <location>
        <begin position="638"/>
        <end position="648"/>
    </location>
</feature>
<feature type="region of interest" description="Disordered" evidence="10">
    <location>
        <begin position="628"/>
        <end position="648"/>
    </location>
</feature>
<dbReference type="InterPro" id="IPR035965">
    <property type="entry name" value="PAS-like_dom_sf"/>
</dbReference>
<feature type="compositionally biased region" description="Basic and acidic residues" evidence="10">
    <location>
        <begin position="349"/>
        <end position="374"/>
    </location>
</feature>
<evidence type="ECO:0000313" key="13">
    <source>
        <dbReference type="EMBL" id="WNN25252.1"/>
    </source>
</evidence>
<sequence>MEPPKPKAKRRISDKRRLQAKEAARTRRDTQSEVYTSLISMLPLHSMADKPNHCHALRLSVAYIHLCHIKRSKSKALVKCEAQSTDPSIWDALHGFFIIISSEGKVIFVTENVASYLGIPQVEMLGSSVYDYLHECDIKQVRGILSTKSTSPCHISFLCRVKCPLTHRGTTTNIKSAPYRVMQFIGRQLCVVSGIYVTALCQPITHPATMDIPLDMGTFLCCHDPSMIFTFCDDRMRDLVGFSRDEVLGKSVYEYHHTGDHHILIKAHTDLFSKGQSVSDEYRFMVKHGGYVVMISQSTVIYHNTSQQPRWVVSIHFVLSGVQCRNLILSHVQVPPTNQLTNRLPDNQLVKDTKKEEETLTKHDLPKSSKHPADKASPCAADKPVPSTTIELKKLSHRAPSLPNGRDIKLWSRIPKYGIFGAMKLPVGATESVIMRNDSEDDELSPAPTLTTTALSPAPTPNNNASDLDLSPPHKLNNHDILPMFKTNLSSMPSITIRNDHKLPSFHRNNQTRSTFPNRDLHLSSHDLYLTTSDIDVLKNDPKIPQMSNNLSPPLSKITPQSGELSSSDLHFSTPDLDISTDLPFDLKPTAPVSSELSHAQDQTLHKEIKPGCTILKSLLLRGTEQKLTTHNHHASNESDQYMPSRPRNMSVTKLKNPACPRLSPHDYARYAPTDHDTLLYGQLLLDALDT</sequence>
<dbReference type="SUPFAM" id="SSF47459">
    <property type="entry name" value="HLH, helix-loop-helix DNA-binding domain"/>
    <property type="match status" value="1"/>
</dbReference>
<evidence type="ECO:0000256" key="10">
    <source>
        <dbReference type="SAM" id="MobiDB-lite"/>
    </source>
</evidence>
<evidence type="ECO:0000256" key="5">
    <source>
        <dbReference type="ARBA" id="ARBA00023125"/>
    </source>
</evidence>
<dbReference type="InterPro" id="IPR000014">
    <property type="entry name" value="PAS"/>
</dbReference>
<feature type="region of interest" description="Disordered" evidence="10">
    <location>
        <begin position="338"/>
        <end position="384"/>
    </location>
</feature>
<reference evidence="13" key="1">
    <citation type="journal article" date="2023" name="Geobiology">
        <title>Divergence time estimates for the hypoxia-inducible factor-1 alpha (HIF1a) reveal an ancient emergence of animals in low-oxygen environments.</title>
        <authorList>
            <person name="Belato F.A."/>
            <person name="Mello B."/>
            <person name="Coates C.J."/>
            <person name="Halanych K.M."/>
            <person name="Brown F.D."/>
            <person name="Morandini A.C."/>
            <person name="Leme J.M."/>
            <person name="Trindade R.I.F."/>
            <person name="Costa-Paiva E.M."/>
        </authorList>
    </citation>
    <scope>NUCLEOTIDE SEQUENCE</scope>
    <source>
        <strain evidence="13">Hellu1</strain>
    </source>
</reference>
<dbReference type="SMART" id="SM00091">
    <property type="entry name" value="PAS"/>
    <property type="match status" value="2"/>
</dbReference>
<dbReference type="PANTHER" id="PTHR23043:SF17">
    <property type="entry name" value="PROTEIN SIMILAR"/>
    <property type="match status" value="1"/>
</dbReference>
<evidence type="ECO:0000256" key="2">
    <source>
        <dbReference type="ARBA" id="ARBA00022737"/>
    </source>
</evidence>
<evidence type="ECO:0000259" key="12">
    <source>
        <dbReference type="PROSITE" id="PS50888"/>
    </source>
</evidence>
<dbReference type="PANTHER" id="PTHR23043">
    <property type="entry name" value="HYPOXIA-INDUCIBLE FACTOR 1 ALPHA"/>
    <property type="match status" value="1"/>
</dbReference>
<dbReference type="SUPFAM" id="SSF55785">
    <property type="entry name" value="PYP-like sensor domain (PAS domain)"/>
    <property type="match status" value="2"/>
</dbReference>
<comment type="subcellular location">
    <subcellularLocation>
        <location evidence="1">Nucleus</location>
    </subcellularLocation>
</comment>
<dbReference type="PROSITE" id="PS50888">
    <property type="entry name" value="BHLH"/>
    <property type="match status" value="1"/>
</dbReference>
<dbReference type="InterPro" id="IPR013655">
    <property type="entry name" value="PAS_fold_3"/>
</dbReference>
<feature type="domain" description="PAS" evidence="11">
    <location>
        <begin position="224"/>
        <end position="275"/>
    </location>
</feature>
<dbReference type="InterPro" id="IPR013767">
    <property type="entry name" value="PAS_fold"/>
</dbReference>
<dbReference type="InterPro" id="IPR036638">
    <property type="entry name" value="HLH_DNA-bd_sf"/>
</dbReference>
<feature type="region of interest" description="Disordered" evidence="10">
    <location>
        <begin position="1"/>
        <end position="29"/>
    </location>
</feature>
<feature type="domain" description="BHLH" evidence="12">
    <location>
        <begin position="15"/>
        <end position="67"/>
    </location>
</feature>
<dbReference type="EMBL" id="OQ354987">
    <property type="protein sequence ID" value="WNN25252.1"/>
    <property type="molecule type" value="mRNA"/>
</dbReference>
<dbReference type="GO" id="GO:0046983">
    <property type="term" value="F:protein dimerization activity"/>
    <property type="evidence" value="ECO:0007669"/>
    <property type="project" value="InterPro"/>
</dbReference>
<dbReference type="Gene3D" id="3.30.450.20">
    <property type="entry name" value="PAS domain"/>
    <property type="match status" value="2"/>
</dbReference>
<dbReference type="GO" id="GO:0000977">
    <property type="term" value="F:RNA polymerase II transcription regulatory region sequence-specific DNA binding"/>
    <property type="evidence" value="ECO:0007669"/>
    <property type="project" value="TreeGrafter"/>
</dbReference>
<keyword evidence="4" id="KW-0805">Transcription regulation</keyword>
<proteinExistence type="evidence at transcript level"/>
<keyword evidence="2" id="KW-0677">Repeat</keyword>
<dbReference type="InterPro" id="IPR011598">
    <property type="entry name" value="bHLH_dom"/>
</dbReference>
<dbReference type="CDD" id="cd00130">
    <property type="entry name" value="PAS"/>
    <property type="match status" value="2"/>
</dbReference>
<accession>A0AA96KE74</accession>
<feature type="region of interest" description="Disordered" evidence="10">
    <location>
        <begin position="548"/>
        <end position="568"/>
    </location>
</feature>
<dbReference type="PROSITE" id="PS50112">
    <property type="entry name" value="PAS"/>
    <property type="match status" value="2"/>
</dbReference>
<feature type="compositionally biased region" description="Basic and acidic residues" evidence="10">
    <location>
        <begin position="15"/>
        <end position="29"/>
    </location>
</feature>
<evidence type="ECO:0000256" key="9">
    <source>
        <dbReference type="ARBA" id="ARBA00023278"/>
    </source>
</evidence>
<protein>
    <submittedName>
        <fullName evidence="13">Hypoxia-inducible factor 1</fullName>
    </submittedName>
</protein>
<keyword evidence="9" id="KW-0379">Hydroxylation</keyword>